<dbReference type="VEuPathDB" id="FungiDB:ASPVEDRAFT_610084"/>
<evidence type="ECO:0000313" key="2">
    <source>
        <dbReference type="EMBL" id="OJJ01042.1"/>
    </source>
</evidence>
<organism evidence="2 3">
    <name type="scientific">Aspergillus versicolor CBS 583.65</name>
    <dbReference type="NCBI Taxonomy" id="1036611"/>
    <lineage>
        <taxon>Eukaryota</taxon>
        <taxon>Fungi</taxon>
        <taxon>Dikarya</taxon>
        <taxon>Ascomycota</taxon>
        <taxon>Pezizomycotina</taxon>
        <taxon>Eurotiomycetes</taxon>
        <taxon>Eurotiomycetidae</taxon>
        <taxon>Eurotiales</taxon>
        <taxon>Aspergillaceae</taxon>
        <taxon>Aspergillus</taxon>
        <taxon>Aspergillus subgen. Nidulantes</taxon>
    </lineage>
</organism>
<dbReference type="GeneID" id="63731068"/>
<feature type="domain" description="DEAD-box helicase OB fold" evidence="1">
    <location>
        <begin position="48"/>
        <end position="125"/>
    </location>
</feature>
<evidence type="ECO:0000313" key="3">
    <source>
        <dbReference type="Proteomes" id="UP000184073"/>
    </source>
</evidence>
<reference evidence="3" key="1">
    <citation type="journal article" date="2017" name="Genome Biol.">
        <title>Comparative genomics reveals high biological diversity and specific adaptations in the industrially and medically important fungal genus Aspergillus.</title>
        <authorList>
            <person name="de Vries R.P."/>
            <person name="Riley R."/>
            <person name="Wiebenga A."/>
            <person name="Aguilar-Osorio G."/>
            <person name="Amillis S."/>
            <person name="Uchima C.A."/>
            <person name="Anderluh G."/>
            <person name="Asadollahi M."/>
            <person name="Askin M."/>
            <person name="Barry K."/>
            <person name="Battaglia E."/>
            <person name="Bayram O."/>
            <person name="Benocci T."/>
            <person name="Braus-Stromeyer S.A."/>
            <person name="Caldana C."/>
            <person name="Canovas D."/>
            <person name="Cerqueira G.C."/>
            <person name="Chen F."/>
            <person name="Chen W."/>
            <person name="Choi C."/>
            <person name="Clum A."/>
            <person name="Dos Santos R.A."/>
            <person name="Damasio A.R."/>
            <person name="Diallinas G."/>
            <person name="Emri T."/>
            <person name="Fekete E."/>
            <person name="Flipphi M."/>
            <person name="Freyberg S."/>
            <person name="Gallo A."/>
            <person name="Gournas C."/>
            <person name="Habgood R."/>
            <person name="Hainaut M."/>
            <person name="Harispe M.L."/>
            <person name="Henrissat B."/>
            <person name="Hilden K.S."/>
            <person name="Hope R."/>
            <person name="Hossain A."/>
            <person name="Karabika E."/>
            <person name="Karaffa L."/>
            <person name="Karanyi Z."/>
            <person name="Krasevec N."/>
            <person name="Kuo A."/>
            <person name="Kusch H."/>
            <person name="LaButti K."/>
            <person name="Lagendijk E.L."/>
            <person name="Lapidus A."/>
            <person name="Levasseur A."/>
            <person name="Lindquist E."/>
            <person name="Lipzen A."/>
            <person name="Logrieco A.F."/>
            <person name="MacCabe A."/>
            <person name="Maekelae M.R."/>
            <person name="Malavazi I."/>
            <person name="Melin P."/>
            <person name="Meyer V."/>
            <person name="Mielnichuk N."/>
            <person name="Miskei M."/>
            <person name="Molnar A.P."/>
            <person name="Mule G."/>
            <person name="Ngan C.Y."/>
            <person name="Orejas M."/>
            <person name="Orosz E."/>
            <person name="Ouedraogo J.P."/>
            <person name="Overkamp K.M."/>
            <person name="Park H.-S."/>
            <person name="Perrone G."/>
            <person name="Piumi F."/>
            <person name="Punt P.J."/>
            <person name="Ram A.F."/>
            <person name="Ramon A."/>
            <person name="Rauscher S."/>
            <person name="Record E."/>
            <person name="Riano-Pachon D.M."/>
            <person name="Robert V."/>
            <person name="Roehrig J."/>
            <person name="Ruller R."/>
            <person name="Salamov A."/>
            <person name="Salih N.S."/>
            <person name="Samson R.A."/>
            <person name="Sandor E."/>
            <person name="Sanguinetti M."/>
            <person name="Schuetze T."/>
            <person name="Sepcic K."/>
            <person name="Shelest E."/>
            <person name="Sherlock G."/>
            <person name="Sophianopoulou V."/>
            <person name="Squina F.M."/>
            <person name="Sun H."/>
            <person name="Susca A."/>
            <person name="Todd R.B."/>
            <person name="Tsang A."/>
            <person name="Unkles S.E."/>
            <person name="van de Wiele N."/>
            <person name="van Rossen-Uffink D."/>
            <person name="Oliveira J.V."/>
            <person name="Vesth T.C."/>
            <person name="Visser J."/>
            <person name="Yu J.-H."/>
            <person name="Zhou M."/>
            <person name="Andersen M.R."/>
            <person name="Archer D.B."/>
            <person name="Baker S.E."/>
            <person name="Benoit I."/>
            <person name="Brakhage A.A."/>
            <person name="Braus G.H."/>
            <person name="Fischer R."/>
            <person name="Frisvad J.C."/>
            <person name="Goldman G.H."/>
            <person name="Houbraken J."/>
            <person name="Oakley B."/>
            <person name="Pocsi I."/>
            <person name="Scazzocchio C."/>
            <person name="Seiboth B."/>
            <person name="vanKuyk P.A."/>
            <person name="Wortman J."/>
            <person name="Dyer P.S."/>
            <person name="Grigoriev I.V."/>
        </authorList>
    </citation>
    <scope>NUCLEOTIDE SEQUENCE [LARGE SCALE GENOMIC DNA]</scope>
    <source>
        <strain evidence="3">CBS 583.65</strain>
    </source>
</reference>
<accession>A0A1L9PHQ6</accession>
<dbReference type="InterPro" id="IPR011709">
    <property type="entry name" value="DEAD-box_helicase_OB_fold"/>
</dbReference>
<dbReference type="Proteomes" id="UP000184073">
    <property type="component" value="Unassembled WGS sequence"/>
</dbReference>
<dbReference type="Pfam" id="PF07717">
    <property type="entry name" value="OB_NTP_bind"/>
    <property type="match status" value="1"/>
</dbReference>
<evidence type="ECO:0000259" key="1">
    <source>
        <dbReference type="Pfam" id="PF07717"/>
    </source>
</evidence>
<dbReference type="EMBL" id="KV878128">
    <property type="protein sequence ID" value="OJJ01042.1"/>
    <property type="molecule type" value="Genomic_DNA"/>
</dbReference>
<protein>
    <recommendedName>
        <fullName evidence="1">DEAD-box helicase OB fold domain-containing protein</fullName>
    </recommendedName>
</protein>
<dbReference type="RefSeq" id="XP_040666804.1">
    <property type="nucleotide sequence ID" value="XM_040815557.1"/>
</dbReference>
<sequence length="202" mass="23278">MVSIADAGLITLDANQKSSLNRARSTRQRHFFTTPPTHDTNSTNDTLIQSVIAWSFYPKLLTREGKGWRNIANNQAVTLHPTSVNKGSDPSVVKYLSYYHIMQGRNRNYNAFETSVVEDWAVAVLCGENDFKMYAGVLSIDTNRIRFSIRDWKSMLAIKVLSTRVREILAAMFRDPQQPLSYKQKQWMDIWQGIFQNRDARQ</sequence>
<name>A0A1L9PHQ6_ASPVE</name>
<gene>
    <name evidence="2" type="ORF">ASPVEDRAFT_610084</name>
</gene>
<keyword evidence="3" id="KW-1185">Reference proteome</keyword>
<dbReference type="STRING" id="1036611.A0A1L9PHQ6"/>
<proteinExistence type="predicted"/>
<dbReference type="OrthoDB" id="5600252at2759"/>
<dbReference type="AlphaFoldDB" id="A0A1L9PHQ6"/>